<comment type="caution">
    <text evidence="1">The sequence shown here is derived from an EMBL/GenBank/DDBJ whole genome shotgun (WGS) entry which is preliminary data.</text>
</comment>
<dbReference type="OrthoDB" id="1001181at2759"/>
<gene>
    <name evidence="1" type="ORF">Goshw_027864</name>
</gene>
<dbReference type="AlphaFoldDB" id="A0A7J9LRJ0"/>
<dbReference type="EMBL" id="JABFAF010000007">
    <property type="protein sequence ID" value="MBA0861442.1"/>
    <property type="molecule type" value="Genomic_DNA"/>
</dbReference>
<proteinExistence type="predicted"/>
<evidence type="ECO:0000313" key="2">
    <source>
        <dbReference type="Proteomes" id="UP000593576"/>
    </source>
</evidence>
<organism evidence="1 2">
    <name type="scientific">Gossypium schwendimanii</name>
    <name type="common">Cotton</name>
    <dbReference type="NCBI Taxonomy" id="34291"/>
    <lineage>
        <taxon>Eukaryota</taxon>
        <taxon>Viridiplantae</taxon>
        <taxon>Streptophyta</taxon>
        <taxon>Embryophyta</taxon>
        <taxon>Tracheophyta</taxon>
        <taxon>Spermatophyta</taxon>
        <taxon>Magnoliopsida</taxon>
        <taxon>eudicotyledons</taxon>
        <taxon>Gunneridae</taxon>
        <taxon>Pentapetalae</taxon>
        <taxon>rosids</taxon>
        <taxon>malvids</taxon>
        <taxon>Malvales</taxon>
        <taxon>Malvaceae</taxon>
        <taxon>Malvoideae</taxon>
        <taxon>Gossypium</taxon>
    </lineage>
</organism>
<sequence length="91" mass="10437">MLYERKNASGRDLAFKVHNYLTELEGVRERKLTTTTVSPKHREEELWESIQFDAAFDINNSRLASGMVARIKMGKSQSPSPLFTPTFPLHL</sequence>
<evidence type="ECO:0000313" key="1">
    <source>
        <dbReference type="EMBL" id="MBA0861442.1"/>
    </source>
</evidence>
<keyword evidence="2" id="KW-1185">Reference proteome</keyword>
<reference evidence="1 2" key="1">
    <citation type="journal article" date="2019" name="Genome Biol. Evol.">
        <title>Insights into the evolution of the New World diploid cottons (Gossypium, subgenus Houzingenia) based on genome sequencing.</title>
        <authorList>
            <person name="Grover C.E."/>
            <person name="Arick M.A. 2nd"/>
            <person name="Thrash A."/>
            <person name="Conover J.L."/>
            <person name="Sanders W.S."/>
            <person name="Peterson D.G."/>
            <person name="Frelichowski J.E."/>
            <person name="Scheffler J.A."/>
            <person name="Scheffler B.E."/>
            <person name="Wendel J.F."/>
        </authorList>
    </citation>
    <scope>NUCLEOTIDE SEQUENCE [LARGE SCALE GENOMIC DNA]</scope>
    <source>
        <strain evidence="1">1</strain>
        <tissue evidence="1">Leaf</tissue>
    </source>
</reference>
<name>A0A7J9LRJ0_GOSSC</name>
<accession>A0A7J9LRJ0</accession>
<dbReference type="Proteomes" id="UP000593576">
    <property type="component" value="Unassembled WGS sequence"/>
</dbReference>
<protein>
    <submittedName>
        <fullName evidence="1">Uncharacterized protein</fullName>
    </submittedName>
</protein>